<evidence type="ECO:0000256" key="16">
    <source>
        <dbReference type="ARBA" id="ARBA00023136"/>
    </source>
</evidence>
<feature type="region of interest" description="Disordered" evidence="19">
    <location>
        <begin position="1"/>
        <end position="25"/>
    </location>
</feature>
<evidence type="ECO:0000256" key="19">
    <source>
        <dbReference type="SAM" id="MobiDB-lite"/>
    </source>
</evidence>
<evidence type="ECO:0000256" key="18">
    <source>
        <dbReference type="PROSITE-ProRule" id="PRU00175"/>
    </source>
</evidence>
<keyword evidence="9" id="KW-0812">Transmembrane</keyword>
<proteinExistence type="inferred from homology"/>
<dbReference type="PANTHER" id="PTHR23350">
    <property type="entry name" value="PEROXISOME ASSEMBLY PROTEIN 10"/>
    <property type="match status" value="1"/>
</dbReference>
<comment type="pathway">
    <text evidence="3">Protein modification; protein ubiquitination.</text>
</comment>
<evidence type="ECO:0000256" key="12">
    <source>
        <dbReference type="ARBA" id="ARBA00022786"/>
    </source>
</evidence>
<dbReference type="PROSITE" id="PS00518">
    <property type="entry name" value="ZF_RING_1"/>
    <property type="match status" value="1"/>
</dbReference>
<sequence>MAGLLHHPLPRDDASDDGGDAGPVGRPYRFAAASSYAVEGVGGVGAGDTGGGLVVPPPTTPSTTTMPREASRISSYAPVPDVLLSLAKDDRYVDELSHLFGRALVPFVGVFLSSSSSSSSSSHPTSGVPRNSGDVIVGNIRGERTSSSDGGGVVDIDHHDDGRRLVEGVRPELELLASIIVHTAAYVASSRLWRMGGGGEGNGDGGHNASGGINDDGTRAVSGGGLGASIRRSLGMESLNLAYDYHDHHRRRWHALLFLRTVVPYIVRRVGRGGWSIDLAGMMRGLSVRFGDVAGWGRSGNDAVIIRPRPFDHRDGYGTTTSDVVGGMGGDVTHDPRPPTGTLRNDDRLRGTARRRLFLEQRRRMMVESTNDGASSRTIDDDDGDGDDDNGDGGSNARRISGMAGANTIDDGRSTTHLGSPGSNGLDRRLEWISIITWNFIRRVSAAISSLSHGAHTLPPRHANVAANENLDRYAGMIKWFLRLHLALFYWNGMYPTLAHRLVGAKIRDEVVPIMTDSTHPTQMSGSIIANRPTYRPIAAIILIQAVAALTKTTAEASIEVAHFIQVSYFRWRRRRRIQQQRRRRVRIDGYLDSNENDILSAGGNVERAEYLDMIEDRVPGISSSEMHTSYTVRRKHPGQQRGHQCGICLNERVHPAAPTACGHVFCWDCVLHWVLNVRAECPLCRAATRPQDIIPLYNYA</sequence>
<dbReference type="InterPro" id="IPR017907">
    <property type="entry name" value="Znf_RING_CS"/>
</dbReference>
<dbReference type="InterPro" id="IPR025654">
    <property type="entry name" value="PEX2/10"/>
</dbReference>
<keyword evidence="6" id="KW-0813">Transport</keyword>
<dbReference type="GO" id="GO:0015031">
    <property type="term" value="P:protein transport"/>
    <property type="evidence" value="ECO:0007669"/>
    <property type="project" value="UniProtKB-KW"/>
</dbReference>
<keyword evidence="22" id="KW-1185">Reference proteome</keyword>
<keyword evidence="17" id="KW-0576">Peroxisome</keyword>
<keyword evidence="14" id="KW-0653">Protein transport</keyword>
<dbReference type="EC" id="2.3.2.27" evidence="5"/>
<keyword evidence="10" id="KW-0479">Metal-binding</keyword>
<feature type="domain" description="RING-type" evidence="20">
    <location>
        <begin position="646"/>
        <end position="686"/>
    </location>
</feature>
<evidence type="ECO:0000256" key="11">
    <source>
        <dbReference type="ARBA" id="ARBA00022771"/>
    </source>
</evidence>
<dbReference type="PANTHER" id="PTHR23350:SF0">
    <property type="entry name" value="PEROXISOME BIOGENESIS FACTOR 10"/>
    <property type="match status" value="1"/>
</dbReference>
<dbReference type="SUPFAM" id="SSF57850">
    <property type="entry name" value="RING/U-box"/>
    <property type="match status" value="1"/>
</dbReference>
<evidence type="ECO:0000256" key="14">
    <source>
        <dbReference type="ARBA" id="ARBA00022927"/>
    </source>
</evidence>
<dbReference type="GO" id="GO:0061630">
    <property type="term" value="F:ubiquitin protein ligase activity"/>
    <property type="evidence" value="ECO:0007669"/>
    <property type="project" value="UniProtKB-EC"/>
</dbReference>
<evidence type="ECO:0000256" key="5">
    <source>
        <dbReference type="ARBA" id="ARBA00012483"/>
    </source>
</evidence>
<keyword evidence="11 18" id="KW-0863">Zinc-finger</keyword>
<evidence type="ECO:0000256" key="17">
    <source>
        <dbReference type="ARBA" id="ARBA00023140"/>
    </source>
</evidence>
<keyword evidence="8" id="KW-0808">Transferase</keyword>
<evidence type="ECO:0000259" key="20">
    <source>
        <dbReference type="PROSITE" id="PS50089"/>
    </source>
</evidence>
<dbReference type="InterPro" id="IPR013083">
    <property type="entry name" value="Znf_RING/FYVE/PHD"/>
</dbReference>
<evidence type="ECO:0000256" key="6">
    <source>
        <dbReference type="ARBA" id="ARBA00022448"/>
    </source>
</evidence>
<name>A0ABD3RTE7_9STRA</name>
<evidence type="ECO:0000256" key="15">
    <source>
        <dbReference type="ARBA" id="ARBA00022989"/>
    </source>
</evidence>
<gene>
    <name evidence="21" type="ORF">ACHAXA_007382</name>
</gene>
<keyword evidence="15" id="KW-1133">Transmembrane helix</keyword>
<dbReference type="GO" id="GO:0005778">
    <property type="term" value="C:peroxisomal membrane"/>
    <property type="evidence" value="ECO:0007669"/>
    <property type="project" value="UniProtKB-SubCell"/>
</dbReference>
<feature type="region of interest" description="Disordered" evidence="19">
    <location>
        <begin position="49"/>
        <end position="70"/>
    </location>
</feature>
<dbReference type="CDD" id="cd16527">
    <property type="entry name" value="RING-HC_PEX10"/>
    <property type="match status" value="1"/>
</dbReference>
<dbReference type="SMART" id="SM00184">
    <property type="entry name" value="RING"/>
    <property type="match status" value="1"/>
</dbReference>
<feature type="region of interest" description="Disordered" evidence="19">
    <location>
        <begin position="116"/>
        <end position="156"/>
    </location>
</feature>
<evidence type="ECO:0000256" key="13">
    <source>
        <dbReference type="ARBA" id="ARBA00022833"/>
    </source>
</evidence>
<evidence type="ECO:0000313" key="21">
    <source>
        <dbReference type="EMBL" id="KAL3815526.1"/>
    </source>
</evidence>
<evidence type="ECO:0000313" key="22">
    <source>
        <dbReference type="Proteomes" id="UP001530377"/>
    </source>
</evidence>
<evidence type="ECO:0000256" key="4">
    <source>
        <dbReference type="ARBA" id="ARBA00008704"/>
    </source>
</evidence>
<dbReference type="AlphaFoldDB" id="A0ABD3RTE7"/>
<evidence type="ECO:0000256" key="1">
    <source>
        <dbReference type="ARBA" id="ARBA00000900"/>
    </source>
</evidence>
<feature type="region of interest" description="Disordered" evidence="19">
    <location>
        <begin position="360"/>
        <end position="423"/>
    </location>
</feature>
<dbReference type="InterPro" id="IPR001841">
    <property type="entry name" value="Znf_RING"/>
</dbReference>
<dbReference type="GO" id="GO:0007031">
    <property type="term" value="P:peroxisome organization"/>
    <property type="evidence" value="ECO:0007669"/>
    <property type="project" value="UniProtKB-KW"/>
</dbReference>
<evidence type="ECO:0000256" key="7">
    <source>
        <dbReference type="ARBA" id="ARBA00022593"/>
    </source>
</evidence>
<evidence type="ECO:0000256" key="10">
    <source>
        <dbReference type="ARBA" id="ARBA00022723"/>
    </source>
</evidence>
<comment type="similarity">
    <text evidence="4">Belongs to the pex2/pex10/pex12 family.</text>
</comment>
<dbReference type="PROSITE" id="PS50089">
    <property type="entry name" value="ZF_RING_2"/>
    <property type="match status" value="1"/>
</dbReference>
<keyword evidence="7" id="KW-0962">Peroxisome biogenesis</keyword>
<dbReference type="EMBL" id="JALLPB020000195">
    <property type="protein sequence ID" value="KAL3815526.1"/>
    <property type="molecule type" value="Genomic_DNA"/>
</dbReference>
<organism evidence="21 22">
    <name type="scientific">Cyclostephanos tholiformis</name>
    <dbReference type="NCBI Taxonomy" id="382380"/>
    <lineage>
        <taxon>Eukaryota</taxon>
        <taxon>Sar</taxon>
        <taxon>Stramenopiles</taxon>
        <taxon>Ochrophyta</taxon>
        <taxon>Bacillariophyta</taxon>
        <taxon>Coscinodiscophyceae</taxon>
        <taxon>Thalassiosirophycidae</taxon>
        <taxon>Stephanodiscales</taxon>
        <taxon>Stephanodiscaceae</taxon>
        <taxon>Cyclostephanos</taxon>
    </lineage>
</organism>
<accession>A0ABD3RTE7</accession>
<evidence type="ECO:0000256" key="3">
    <source>
        <dbReference type="ARBA" id="ARBA00004906"/>
    </source>
</evidence>
<dbReference type="GO" id="GO:0008270">
    <property type="term" value="F:zinc ion binding"/>
    <property type="evidence" value="ECO:0007669"/>
    <property type="project" value="UniProtKB-KW"/>
</dbReference>
<evidence type="ECO:0000256" key="9">
    <source>
        <dbReference type="ARBA" id="ARBA00022692"/>
    </source>
</evidence>
<reference evidence="21 22" key="1">
    <citation type="submission" date="2024-10" db="EMBL/GenBank/DDBJ databases">
        <title>Updated reference genomes for cyclostephanoid diatoms.</title>
        <authorList>
            <person name="Roberts W.R."/>
            <person name="Alverson A.J."/>
        </authorList>
    </citation>
    <scope>NUCLEOTIDE SEQUENCE [LARGE SCALE GENOMIC DNA]</scope>
    <source>
        <strain evidence="21 22">AJA228-03</strain>
    </source>
</reference>
<dbReference type="Pfam" id="PF13639">
    <property type="entry name" value="zf-RING_2"/>
    <property type="match status" value="1"/>
</dbReference>
<comment type="subcellular location">
    <subcellularLocation>
        <location evidence="2">Peroxisome membrane</location>
        <topology evidence="2">Multi-pass membrane protein</topology>
    </subcellularLocation>
</comment>
<feature type="compositionally biased region" description="Acidic residues" evidence="19">
    <location>
        <begin position="380"/>
        <end position="391"/>
    </location>
</feature>
<comment type="catalytic activity">
    <reaction evidence="1">
        <text>S-ubiquitinyl-[E2 ubiquitin-conjugating enzyme]-L-cysteine + [acceptor protein]-L-lysine = [E2 ubiquitin-conjugating enzyme]-L-cysteine + N(6)-ubiquitinyl-[acceptor protein]-L-lysine.</text>
        <dbReference type="EC" id="2.3.2.27"/>
    </reaction>
</comment>
<comment type="caution">
    <text evidence="21">The sequence shown here is derived from an EMBL/GenBank/DDBJ whole genome shotgun (WGS) entry which is preliminary data.</text>
</comment>
<protein>
    <recommendedName>
        <fullName evidence="5">RING-type E3 ubiquitin transferase</fullName>
        <ecNumber evidence="5">2.3.2.27</ecNumber>
    </recommendedName>
</protein>
<keyword evidence="13" id="KW-0862">Zinc</keyword>
<keyword evidence="12" id="KW-0833">Ubl conjugation pathway</keyword>
<dbReference type="Gene3D" id="3.30.40.10">
    <property type="entry name" value="Zinc/RING finger domain, C3HC4 (zinc finger)"/>
    <property type="match status" value="1"/>
</dbReference>
<feature type="compositionally biased region" description="Polar residues" evidence="19">
    <location>
        <begin position="368"/>
        <end position="377"/>
    </location>
</feature>
<evidence type="ECO:0000256" key="8">
    <source>
        <dbReference type="ARBA" id="ARBA00022679"/>
    </source>
</evidence>
<dbReference type="Proteomes" id="UP001530377">
    <property type="component" value="Unassembled WGS sequence"/>
</dbReference>
<feature type="region of interest" description="Disordered" evidence="19">
    <location>
        <begin position="315"/>
        <end position="347"/>
    </location>
</feature>
<evidence type="ECO:0000256" key="2">
    <source>
        <dbReference type="ARBA" id="ARBA00004585"/>
    </source>
</evidence>
<keyword evidence="16" id="KW-0472">Membrane</keyword>